<dbReference type="EMBL" id="SDAM02000004">
    <property type="protein sequence ID" value="KAH6837966.1"/>
    <property type="molecule type" value="Genomic_DNA"/>
</dbReference>
<protein>
    <submittedName>
        <fullName evidence="2">Uncharacterized protein</fullName>
    </submittedName>
</protein>
<feature type="compositionally biased region" description="Basic and acidic residues" evidence="1">
    <location>
        <begin position="83"/>
        <end position="95"/>
    </location>
</feature>
<evidence type="ECO:0000256" key="1">
    <source>
        <dbReference type="SAM" id="MobiDB-lite"/>
    </source>
</evidence>
<keyword evidence="3" id="KW-1185">Reference proteome</keyword>
<gene>
    <name evidence="2" type="ORF">C2S53_018307</name>
</gene>
<reference evidence="2 3" key="1">
    <citation type="journal article" date="2021" name="Nat. Commun.">
        <title>Incipient diploidization of the medicinal plant Perilla within 10,000 years.</title>
        <authorList>
            <person name="Zhang Y."/>
            <person name="Shen Q."/>
            <person name="Leng L."/>
            <person name="Zhang D."/>
            <person name="Chen S."/>
            <person name="Shi Y."/>
            <person name="Ning Z."/>
            <person name="Chen S."/>
        </authorList>
    </citation>
    <scope>NUCLEOTIDE SEQUENCE [LARGE SCALE GENOMIC DNA]</scope>
    <source>
        <strain evidence="3">cv. PC099</strain>
    </source>
</reference>
<proteinExistence type="predicted"/>
<feature type="region of interest" description="Disordered" evidence="1">
    <location>
        <begin position="75"/>
        <end position="95"/>
    </location>
</feature>
<evidence type="ECO:0000313" key="3">
    <source>
        <dbReference type="Proteomes" id="UP001190926"/>
    </source>
</evidence>
<name>A0AAD4JQV5_PERFH</name>
<dbReference type="Proteomes" id="UP001190926">
    <property type="component" value="Unassembled WGS sequence"/>
</dbReference>
<accession>A0AAD4JQV5</accession>
<dbReference type="AlphaFoldDB" id="A0AAD4JQV5"/>
<evidence type="ECO:0000313" key="2">
    <source>
        <dbReference type="EMBL" id="KAH6837966.1"/>
    </source>
</evidence>
<sequence length="160" mass="18109">MSFFQMGFPPKKDAVGRKSVSSESTEMCTDGCDAVVESVGDEWAADFWPVQHPIAPPPGDKPVECPRSSLMNEWRVPRSSHRKAAEPLSKRRHSVSHEGDHYRRLLFPNKSHNFLKTTFNTSTSFRREYNVLSSLYCNARTHRVGARSETAEQQILLATS</sequence>
<comment type="caution">
    <text evidence="2">The sequence shown here is derived from an EMBL/GenBank/DDBJ whole genome shotgun (WGS) entry which is preliminary data.</text>
</comment>
<organism evidence="2 3">
    <name type="scientific">Perilla frutescens var. hirtella</name>
    <name type="common">Perilla citriodora</name>
    <name type="synonym">Perilla setoyensis</name>
    <dbReference type="NCBI Taxonomy" id="608512"/>
    <lineage>
        <taxon>Eukaryota</taxon>
        <taxon>Viridiplantae</taxon>
        <taxon>Streptophyta</taxon>
        <taxon>Embryophyta</taxon>
        <taxon>Tracheophyta</taxon>
        <taxon>Spermatophyta</taxon>
        <taxon>Magnoliopsida</taxon>
        <taxon>eudicotyledons</taxon>
        <taxon>Gunneridae</taxon>
        <taxon>Pentapetalae</taxon>
        <taxon>asterids</taxon>
        <taxon>lamiids</taxon>
        <taxon>Lamiales</taxon>
        <taxon>Lamiaceae</taxon>
        <taxon>Nepetoideae</taxon>
        <taxon>Elsholtzieae</taxon>
        <taxon>Perilla</taxon>
    </lineage>
</organism>